<evidence type="ECO:0000313" key="1">
    <source>
        <dbReference type="EMBL" id="CAI2199927.1"/>
    </source>
</evidence>
<dbReference type="AlphaFoldDB" id="A0A9W4TC02"/>
<dbReference type="OrthoDB" id="2445849at2759"/>
<protein>
    <submittedName>
        <fullName evidence="1">11667_t:CDS:1</fullName>
    </submittedName>
</protein>
<keyword evidence="2" id="KW-1185">Reference proteome</keyword>
<sequence length="45" mass="5033">GYTLDQMCTIISVEILKLRVGKLGSDTIKSFYNGVNIKSENLEKI</sequence>
<dbReference type="EMBL" id="CAMKVN010022747">
    <property type="protein sequence ID" value="CAI2199927.1"/>
    <property type="molecule type" value="Genomic_DNA"/>
</dbReference>
<evidence type="ECO:0000313" key="2">
    <source>
        <dbReference type="Proteomes" id="UP001153678"/>
    </source>
</evidence>
<reference evidence="1" key="1">
    <citation type="submission" date="2022-08" db="EMBL/GenBank/DDBJ databases">
        <authorList>
            <person name="Kallberg Y."/>
            <person name="Tangrot J."/>
            <person name="Rosling A."/>
        </authorList>
    </citation>
    <scope>NUCLEOTIDE SEQUENCE</scope>
    <source>
        <strain evidence="1">Wild A</strain>
    </source>
</reference>
<comment type="caution">
    <text evidence="1">The sequence shown here is derived from an EMBL/GenBank/DDBJ whole genome shotgun (WGS) entry which is preliminary data.</text>
</comment>
<name>A0A9W4TC02_9GLOM</name>
<proteinExistence type="predicted"/>
<feature type="non-terminal residue" evidence="1">
    <location>
        <position position="1"/>
    </location>
</feature>
<accession>A0A9W4TC02</accession>
<organism evidence="1 2">
    <name type="scientific">Funneliformis geosporum</name>
    <dbReference type="NCBI Taxonomy" id="1117311"/>
    <lineage>
        <taxon>Eukaryota</taxon>
        <taxon>Fungi</taxon>
        <taxon>Fungi incertae sedis</taxon>
        <taxon>Mucoromycota</taxon>
        <taxon>Glomeromycotina</taxon>
        <taxon>Glomeromycetes</taxon>
        <taxon>Glomerales</taxon>
        <taxon>Glomeraceae</taxon>
        <taxon>Funneliformis</taxon>
    </lineage>
</organism>
<feature type="non-terminal residue" evidence="1">
    <location>
        <position position="45"/>
    </location>
</feature>
<gene>
    <name evidence="1" type="ORF">FWILDA_LOCUS19316</name>
</gene>
<dbReference type="Proteomes" id="UP001153678">
    <property type="component" value="Unassembled WGS sequence"/>
</dbReference>